<evidence type="ECO:0000313" key="9">
    <source>
        <dbReference type="Proteomes" id="UP000007756"/>
    </source>
</evidence>
<feature type="binding site" evidence="7">
    <location>
        <position position="108"/>
    </location>
    <ligand>
        <name>S-adenosyl-L-methionine</name>
        <dbReference type="ChEBI" id="CHEBI:59789"/>
    </ligand>
</feature>
<evidence type="ECO:0000256" key="2">
    <source>
        <dbReference type="ARBA" id="ARBA00022490"/>
    </source>
</evidence>
<dbReference type="PATRIC" id="fig|722438.3.peg.351"/>
<dbReference type="GO" id="GO:0071424">
    <property type="term" value="F:rRNA (cytosine-N4-)-methyltransferase activity"/>
    <property type="evidence" value="ECO:0007669"/>
    <property type="project" value="UniProtKB-UniRule"/>
</dbReference>
<dbReference type="GO" id="GO:0070475">
    <property type="term" value="P:rRNA base methylation"/>
    <property type="evidence" value="ECO:0007669"/>
    <property type="project" value="UniProtKB-UniRule"/>
</dbReference>
<keyword evidence="4 7" id="KW-0489">Methyltransferase</keyword>
<comment type="subcellular location">
    <subcellularLocation>
        <location evidence="7">Cytoplasm</location>
    </subcellularLocation>
</comment>
<reference evidence="8 9" key="1">
    <citation type="journal article" date="2010" name="Appl. Environ. Microbiol.">
        <title>Targeted chromosomal knockouts in Mycoplasma pneumoniae.</title>
        <authorList>
            <person name="Krishnakumar R."/>
            <person name="Assad-Garcia N."/>
            <person name="Benders G.A."/>
            <person name="Phan Q."/>
            <person name="Montague M.G."/>
            <person name="Glass J.I."/>
        </authorList>
    </citation>
    <scope>NUCLEOTIDE SEQUENCE [LARGE SCALE GENOMIC DNA]</scope>
    <source>
        <strain evidence="9">ATCC 15531 / DSM 22911 / NBRC 14401 / NCTC 10119 / FH</strain>
    </source>
</reference>
<evidence type="ECO:0000256" key="5">
    <source>
        <dbReference type="ARBA" id="ARBA00022679"/>
    </source>
</evidence>
<evidence type="ECO:0000256" key="6">
    <source>
        <dbReference type="ARBA" id="ARBA00022691"/>
    </source>
</evidence>
<dbReference type="Gene3D" id="3.40.50.150">
    <property type="entry name" value="Vaccinia Virus protein VP39"/>
    <property type="match status" value="1"/>
</dbReference>
<dbReference type="STRING" id="722438.F539_01780"/>
<feature type="binding site" evidence="7">
    <location>
        <begin position="35"/>
        <end position="37"/>
    </location>
    <ligand>
        <name>S-adenosyl-L-methionine</name>
        <dbReference type="ChEBI" id="CHEBI:59789"/>
    </ligand>
</feature>
<dbReference type="SUPFAM" id="SSF53335">
    <property type="entry name" value="S-adenosyl-L-methionine-dependent methyltransferases"/>
    <property type="match status" value="1"/>
</dbReference>
<dbReference type="AlphaFoldDB" id="A0A0H3DP16"/>
<dbReference type="GO" id="GO:0005737">
    <property type="term" value="C:cytoplasm"/>
    <property type="evidence" value="ECO:0007669"/>
    <property type="project" value="UniProtKB-SubCell"/>
</dbReference>
<dbReference type="PIRSF" id="PIRSF004486">
    <property type="entry name" value="MraW"/>
    <property type="match status" value="1"/>
</dbReference>
<dbReference type="GeneID" id="66609029"/>
<organism evidence="8 9">
    <name type="scientific">Mycoplasmoides pneumoniae (strain ATCC 15531 / DSM 23978 / CIP 103766 / NBRC 14401 / NCTC 10119 / FH)</name>
    <name type="common">Mycoplasma pneumoniae</name>
    <dbReference type="NCBI Taxonomy" id="722438"/>
    <lineage>
        <taxon>Bacteria</taxon>
        <taxon>Bacillati</taxon>
        <taxon>Mycoplasmatota</taxon>
        <taxon>Mycoplasmoidales</taxon>
        <taxon>Mycoplasmoidaceae</taxon>
        <taxon>Mycoplasmoides</taxon>
    </lineage>
</organism>
<dbReference type="Gene3D" id="1.10.150.170">
    <property type="entry name" value="Putative methyltransferase TM0872, insert domain"/>
    <property type="match status" value="1"/>
</dbReference>
<dbReference type="NCBIfam" id="TIGR00006">
    <property type="entry name" value="16S rRNA (cytosine(1402)-N(4))-methyltransferase RsmH"/>
    <property type="match status" value="1"/>
</dbReference>
<evidence type="ECO:0000256" key="7">
    <source>
        <dbReference type="HAMAP-Rule" id="MF_01007"/>
    </source>
</evidence>
<comment type="function">
    <text evidence="7">Specifically methylates the N4 position of cytidine in position 1402 (C1402) of 16S rRNA.</text>
</comment>
<keyword evidence="5 7" id="KW-0808">Transferase</keyword>
<evidence type="ECO:0000256" key="3">
    <source>
        <dbReference type="ARBA" id="ARBA00022552"/>
    </source>
</evidence>
<dbReference type="HOGENOM" id="CLU_038422_2_0_14"/>
<name>A0A0H3DP16_MYCPB</name>
<dbReference type="InterPro" id="IPR029063">
    <property type="entry name" value="SAM-dependent_MTases_sf"/>
</dbReference>
<dbReference type="EMBL" id="CP002077">
    <property type="protein sequence ID" value="ADK86952.1"/>
    <property type="molecule type" value="Genomic_DNA"/>
</dbReference>
<feature type="binding site" evidence="7">
    <location>
        <position position="80"/>
    </location>
    <ligand>
        <name>S-adenosyl-L-methionine</name>
        <dbReference type="ChEBI" id="CHEBI:59789"/>
    </ligand>
</feature>
<accession>A0A0H3DP16</accession>
<dbReference type="EC" id="2.1.1.199" evidence="7"/>
<dbReference type="eggNOG" id="COG0275">
    <property type="taxonomic scope" value="Bacteria"/>
</dbReference>
<dbReference type="PaxDb" id="722438-MPNE_0367"/>
<comment type="similarity">
    <text evidence="1 7">Belongs to the methyltransferase superfamily. RsmH family.</text>
</comment>
<comment type="catalytic activity">
    <reaction evidence="7">
        <text>cytidine(1402) in 16S rRNA + S-adenosyl-L-methionine = N(4)-methylcytidine(1402) in 16S rRNA + S-adenosyl-L-homocysteine + H(+)</text>
        <dbReference type="Rhea" id="RHEA:42928"/>
        <dbReference type="Rhea" id="RHEA-COMP:10286"/>
        <dbReference type="Rhea" id="RHEA-COMP:10287"/>
        <dbReference type="ChEBI" id="CHEBI:15378"/>
        <dbReference type="ChEBI" id="CHEBI:57856"/>
        <dbReference type="ChEBI" id="CHEBI:59789"/>
        <dbReference type="ChEBI" id="CHEBI:74506"/>
        <dbReference type="ChEBI" id="CHEBI:82748"/>
        <dbReference type="EC" id="2.1.1.199"/>
    </reaction>
</comment>
<dbReference type="KEGG" id="mpj:MPNE_0367"/>
<dbReference type="InterPro" id="IPR023397">
    <property type="entry name" value="SAM-dep_MeTrfase_MraW_recog"/>
</dbReference>
<keyword evidence="6 7" id="KW-0949">S-adenosyl-L-methionine</keyword>
<keyword evidence="3 7" id="KW-0698">rRNA processing</keyword>
<evidence type="ECO:0000256" key="1">
    <source>
        <dbReference type="ARBA" id="ARBA00010396"/>
    </source>
</evidence>
<dbReference type="Proteomes" id="UP000007756">
    <property type="component" value="Chromosome"/>
</dbReference>
<dbReference type="Pfam" id="PF01795">
    <property type="entry name" value="Methyltransf_5"/>
    <property type="match status" value="1"/>
</dbReference>
<dbReference type="HAMAP" id="MF_01007">
    <property type="entry name" value="16SrRNA_methyltr_H"/>
    <property type="match status" value="1"/>
</dbReference>
<protein>
    <recommendedName>
        <fullName evidence="7">Ribosomal RNA small subunit methyltransferase H</fullName>
        <ecNumber evidence="7">2.1.1.199</ecNumber>
    </recommendedName>
    <alternativeName>
        <fullName evidence="7">16S rRNA m(4)C1402 methyltransferase</fullName>
    </alternativeName>
    <alternativeName>
        <fullName evidence="7">rRNA (cytosine-N(4)-)-methyltransferase RsmH</fullName>
    </alternativeName>
</protein>
<sequence>MLSNQPHKSVLLDEVIHNLNIKGDGNYLDLTVGFGGHSQHILEQLTTGTLTGNDMDKDSITFCTELFKDKKNVVLVHDNFANFFNHLKQLKVTKFDGILIDLGVSSYQLDKPERGFSFKHAGPFDMRMHQSDRVPTALDILERLSEEELTHVLKKFGEIAHPKPIAKALKTLINNIKNPTTVEVAETVKAAASNFEKYKSRNYLAKVFQAIRIYLNRELESLEIVLQHIPKLLNNKGRFLVIVFHSLEEKLVRNYIFKLTHFVQPPELPVKLTPPFELITKKPILPTEQEIKTNPRARSAKLFVIEKK</sequence>
<keyword evidence="2 7" id="KW-0963">Cytoplasm</keyword>
<evidence type="ECO:0000313" key="8">
    <source>
        <dbReference type="EMBL" id="ADK86952.1"/>
    </source>
</evidence>
<gene>
    <name evidence="8" type="primary">mraW</name>
    <name evidence="7" type="synonym">rsmH</name>
    <name evidence="8" type="ordered locus">MPNE_0367</name>
</gene>
<feature type="binding site" evidence="7">
    <location>
        <position position="54"/>
    </location>
    <ligand>
        <name>S-adenosyl-L-methionine</name>
        <dbReference type="ChEBI" id="CHEBI:59789"/>
    </ligand>
</feature>
<dbReference type="InterPro" id="IPR002903">
    <property type="entry name" value="RsmH"/>
</dbReference>
<dbReference type="RefSeq" id="WP_014325456.1">
    <property type="nucleotide sequence ID" value="NZ_CP010546.1"/>
</dbReference>
<feature type="binding site" evidence="7">
    <location>
        <position position="101"/>
    </location>
    <ligand>
        <name>S-adenosyl-L-methionine</name>
        <dbReference type="ChEBI" id="CHEBI:59789"/>
    </ligand>
</feature>
<dbReference type="PANTHER" id="PTHR11265">
    <property type="entry name" value="S-ADENOSYL-METHYLTRANSFERASE MRAW"/>
    <property type="match status" value="1"/>
</dbReference>
<dbReference type="PANTHER" id="PTHR11265:SF0">
    <property type="entry name" value="12S RRNA N4-METHYLCYTIDINE METHYLTRANSFERASE"/>
    <property type="match status" value="1"/>
</dbReference>
<dbReference type="SUPFAM" id="SSF81799">
    <property type="entry name" value="Putative methyltransferase TM0872, insert domain"/>
    <property type="match status" value="1"/>
</dbReference>
<evidence type="ECO:0000256" key="4">
    <source>
        <dbReference type="ARBA" id="ARBA00022603"/>
    </source>
</evidence>
<proteinExistence type="inferred from homology"/>